<feature type="domain" description="Ig-like" evidence="3">
    <location>
        <begin position="221"/>
        <end position="296"/>
    </location>
</feature>
<dbReference type="GeneID" id="108902664"/>
<keyword evidence="1" id="KW-1133">Transmembrane helix</keyword>
<dbReference type="InterPro" id="IPR013106">
    <property type="entry name" value="Ig_V-set"/>
</dbReference>
<protein>
    <submittedName>
        <fullName evidence="5">B-cell receptor CD22 isoform X2</fullName>
    </submittedName>
</protein>
<organism evidence="4 5">
    <name type="scientific">Lates calcarifer</name>
    <name type="common">Barramundi</name>
    <name type="synonym">Holocentrus calcarifer</name>
    <dbReference type="NCBI Taxonomy" id="8187"/>
    <lineage>
        <taxon>Eukaryota</taxon>
        <taxon>Metazoa</taxon>
        <taxon>Chordata</taxon>
        <taxon>Craniata</taxon>
        <taxon>Vertebrata</taxon>
        <taxon>Euteleostomi</taxon>
        <taxon>Actinopterygii</taxon>
        <taxon>Neopterygii</taxon>
        <taxon>Teleostei</taxon>
        <taxon>Neoteleostei</taxon>
        <taxon>Acanthomorphata</taxon>
        <taxon>Carangaria</taxon>
        <taxon>Carangaria incertae sedis</taxon>
        <taxon>Centropomidae</taxon>
        <taxon>Lates</taxon>
    </lineage>
</organism>
<evidence type="ECO:0000313" key="5">
    <source>
        <dbReference type="RefSeq" id="XP_018560126.1"/>
    </source>
</evidence>
<dbReference type="Gene3D" id="2.60.40.10">
    <property type="entry name" value="Immunoglobulins"/>
    <property type="match status" value="3"/>
</dbReference>
<dbReference type="Pfam" id="PF13895">
    <property type="entry name" value="Ig_2"/>
    <property type="match status" value="1"/>
</dbReference>
<keyword evidence="2" id="KW-0732">Signal</keyword>
<gene>
    <name evidence="5" type="primary">LOC108902664</name>
</gene>
<dbReference type="Pfam" id="PF07686">
    <property type="entry name" value="V-set"/>
    <property type="match status" value="1"/>
</dbReference>
<dbReference type="SMART" id="SM00408">
    <property type="entry name" value="IGc2"/>
    <property type="match status" value="3"/>
</dbReference>
<dbReference type="InterPro" id="IPR036179">
    <property type="entry name" value="Ig-like_dom_sf"/>
</dbReference>
<reference evidence="5" key="1">
    <citation type="submission" date="2025-08" db="UniProtKB">
        <authorList>
            <consortium name="RefSeq"/>
        </authorList>
    </citation>
    <scope>IDENTIFICATION</scope>
    <source>
        <tissue evidence="5">Brain</tissue>
    </source>
</reference>
<dbReference type="SMART" id="SM00409">
    <property type="entry name" value="IG"/>
    <property type="match status" value="3"/>
</dbReference>
<dbReference type="InterPro" id="IPR013783">
    <property type="entry name" value="Ig-like_fold"/>
</dbReference>
<feature type="domain" description="Ig-like" evidence="3">
    <location>
        <begin position="135"/>
        <end position="210"/>
    </location>
</feature>
<dbReference type="PANTHER" id="PTHR46013">
    <property type="entry name" value="VASCULAR CELL ADHESION MOLECULE 1"/>
    <property type="match status" value="1"/>
</dbReference>
<dbReference type="KEGG" id="lcf:108902664"/>
<feature type="transmembrane region" description="Helical" evidence="1">
    <location>
        <begin position="310"/>
        <end position="331"/>
    </location>
</feature>
<dbReference type="RefSeq" id="XP_018560126.1">
    <property type="nucleotide sequence ID" value="XM_018704610.2"/>
</dbReference>
<dbReference type="InterPro" id="IPR007110">
    <property type="entry name" value="Ig-like_dom"/>
</dbReference>
<evidence type="ECO:0000259" key="3">
    <source>
        <dbReference type="PROSITE" id="PS50835"/>
    </source>
</evidence>
<accession>A0AAJ7QMN1</accession>
<sequence>MSLEQRNLTWTVILLFLADALCNTWRVEYQQQHICAVKGSSVVMPCSFYHPDNVRVKNIVWGHVKSKPLKGCWISSSNWRKGTTRFRYIGDKHHNCSLKIHQVKSNDSGNYIIRFNDKISRQPGNGLSLKVVDLKVFVTKPHRNGTIKEGDSVNLTCMNSCDSGNFSSAFTWFKDREPIHKGPMLNLSNISFTNSGNYTCSLTRHKRTTSGVININVEYGPKNTSVSVRQVDTGISITLICSSHANPSVENYTWFKVVADDVVDVGHQPVFLCGESGHYLCSVANKHGSQNSSVVTLKIQSCWAASTRDILFIAIVAAVAMLLIVITVIAIRRDSKRRTWAPNTDCEEESQNTDYINWLICDSDQSQEDNQCEAGATELVYASVCFHNKRQSNMEQQMDSCNDEVIYSTVCRNQLLNPSHPESP</sequence>
<dbReference type="PANTHER" id="PTHR46013:SF4">
    <property type="entry name" value="B-CELL RECEPTOR CD22-RELATED"/>
    <property type="match status" value="1"/>
</dbReference>
<evidence type="ECO:0000313" key="4">
    <source>
        <dbReference type="Proteomes" id="UP000694890"/>
    </source>
</evidence>
<dbReference type="InterPro" id="IPR003599">
    <property type="entry name" value="Ig_sub"/>
</dbReference>
<name>A0AAJ7QMN1_LATCA</name>
<dbReference type="AlphaFoldDB" id="A0AAJ7QMN1"/>
<feature type="signal peptide" evidence="2">
    <location>
        <begin position="1"/>
        <end position="22"/>
    </location>
</feature>
<evidence type="ECO:0000256" key="1">
    <source>
        <dbReference type="SAM" id="Phobius"/>
    </source>
</evidence>
<keyword evidence="1" id="KW-0812">Transmembrane</keyword>
<feature type="chain" id="PRO_5042497575" evidence="2">
    <location>
        <begin position="23"/>
        <end position="424"/>
    </location>
</feature>
<proteinExistence type="predicted"/>
<keyword evidence="5" id="KW-0675">Receptor</keyword>
<dbReference type="SUPFAM" id="SSF48726">
    <property type="entry name" value="Immunoglobulin"/>
    <property type="match status" value="3"/>
</dbReference>
<dbReference type="InterPro" id="IPR003598">
    <property type="entry name" value="Ig_sub2"/>
</dbReference>
<evidence type="ECO:0000256" key="2">
    <source>
        <dbReference type="SAM" id="SignalP"/>
    </source>
</evidence>
<dbReference type="Proteomes" id="UP000694890">
    <property type="component" value="Linkage group LG11"/>
</dbReference>
<dbReference type="PROSITE" id="PS50835">
    <property type="entry name" value="IG_LIKE"/>
    <property type="match status" value="2"/>
</dbReference>
<keyword evidence="1" id="KW-0472">Membrane</keyword>